<feature type="transmembrane region" description="Helical" evidence="1">
    <location>
        <begin position="148"/>
        <end position="169"/>
    </location>
</feature>
<keyword evidence="1" id="KW-0812">Transmembrane</keyword>
<evidence type="ECO:0000313" key="2">
    <source>
        <dbReference type="EMBL" id="SNY95025.1"/>
    </source>
</evidence>
<feature type="transmembrane region" description="Helical" evidence="1">
    <location>
        <begin position="363"/>
        <end position="383"/>
    </location>
</feature>
<sequence>MNKLSRDLFFSTGFSVLNVLFNFWLIREAEYLFTAASLSVFMLFRRVGPTFTNLSQLGTSQALIRYGSIHINDKTRIKTYFFISFIGWLLSTLLMTCIYFLFGEELELLIYNNQKSKEVYMLYTFWYVSILHLSYLVQPYFLTQRKIIVYNIINMLNASVIMIVVFMFLGPSPKLIAFFRHSLFAMSLLQISLMLFIVVELKMHKLPSLKMIKDYGKEFYLYGMPRSIITFSDMLLLTIGSLLVVNGEAKIASFLIALTLARVVMIVLQPVSKLSSVVIGNNNTKAKEKRAINIMTGAILYSTSLLVIILYNWIDVVLEFWLSNKEIIGDVKSVFQILALGLIPYSIFYGLKGIVEIKFYKPYNLYTLTIAILVHALFFYIFGELNYSILQSLSFSLLFSFLIMGGLTIIWCRKYFIKPKYFRFDILLLIVVVLFTANHYASLTYDSIFICILSSFISVIVYITALYYFNIDFVKDTMQIFSKKKKGV</sequence>
<accession>A0A285MCW9</accession>
<name>A0A285MCW9_9FLAO</name>
<feature type="transmembrane region" description="Helical" evidence="1">
    <location>
        <begin position="334"/>
        <end position="351"/>
    </location>
</feature>
<organism evidence="2 3">
    <name type="scientific">Flagellimonas pacifica</name>
    <dbReference type="NCBI Taxonomy" id="1247520"/>
    <lineage>
        <taxon>Bacteria</taxon>
        <taxon>Pseudomonadati</taxon>
        <taxon>Bacteroidota</taxon>
        <taxon>Flavobacteriia</taxon>
        <taxon>Flavobacteriales</taxon>
        <taxon>Flavobacteriaceae</taxon>
        <taxon>Flagellimonas</taxon>
    </lineage>
</organism>
<proteinExistence type="predicted"/>
<evidence type="ECO:0000256" key="1">
    <source>
        <dbReference type="SAM" id="Phobius"/>
    </source>
</evidence>
<feature type="transmembrane region" description="Helical" evidence="1">
    <location>
        <begin position="219"/>
        <end position="245"/>
    </location>
</feature>
<dbReference type="OrthoDB" id="1422030at2"/>
<dbReference type="Proteomes" id="UP000219048">
    <property type="component" value="Unassembled WGS sequence"/>
</dbReference>
<evidence type="ECO:0000313" key="3">
    <source>
        <dbReference type="Proteomes" id="UP000219048"/>
    </source>
</evidence>
<protein>
    <submittedName>
        <fullName evidence="2">Na+-driven multidrug efflux pump</fullName>
    </submittedName>
</protein>
<keyword evidence="1" id="KW-0472">Membrane</keyword>
<dbReference type="RefSeq" id="WP_097044367.1">
    <property type="nucleotide sequence ID" value="NZ_OBEH01000001.1"/>
</dbReference>
<feature type="transmembrane region" description="Helical" evidence="1">
    <location>
        <begin position="122"/>
        <end position="141"/>
    </location>
</feature>
<keyword evidence="1" id="KW-1133">Transmembrane helix</keyword>
<feature type="transmembrane region" description="Helical" evidence="1">
    <location>
        <begin position="389"/>
        <end position="412"/>
    </location>
</feature>
<feature type="transmembrane region" description="Helical" evidence="1">
    <location>
        <begin position="175"/>
        <end position="199"/>
    </location>
</feature>
<dbReference type="AlphaFoldDB" id="A0A285MCW9"/>
<keyword evidence="3" id="KW-1185">Reference proteome</keyword>
<feature type="transmembrane region" description="Helical" evidence="1">
    <location>
        <begin position="80"/>
        <end position="102"/>
    </location>
</feature>
<feature type="transmembrane region" description="Helical" evidence="1">
    <location>
        <begin position="7"/>
        <end position="25"/>
    </location>
</feature>
<feature type="transmembrane region" description="Helical" evidence="1">
    <location>
        <begin position="251"/>
        <end position="271"/>
    </location>
</feature>
<feature type="transmembrane region" description="Helical" evidence="1">
    <location>
        <begin position="292"/>
        <end position="314"/>
    </location>
</feature>
<reference evidence="3" key="1">
    <citation type="submission" date="2017-09" db="EMBL/GenBank/DDBJ databases">
        <authorList>
            <person name="Varghese N."/>
            <person name="Submissions S."/>
        </authorList>
    </citation>
    <scope>NUCLEOTIDE SEQUENCE [LARGE SCALE GENOMIC DNA]</scope>
    <source>
        <strain evidence="3">DSM 25885</strain>
    </source>
</reference>
<dbReference type="EMBL" id="OBEH01000001">
    <property type="protein sequence ID" value="SNY95025.1"/>
    <property type="molecule type" value="Genomic_DNA"/>
</dbReference>
<feature type="transmembrane region" description="Helical" evidence="1">
    <location>
        <begin position="424"/>
        <end position="441"/>
    </location>
</feature>
<feature type="transmembrane region" description="Helical" evidence="1">
    <location>
        <begin position="447"/>
        <end position="469"/>
    </location>
</feature>
<gene>
    <name evidence="2" type="ORF">SAMN06265377_0691</name>
</gene>